<dbReference type="Proteomes" id="UP000215027">
    <property type="component" value="Chromosome I"/>
</dbReference>
<dbReference type="Pfam" id="PF02361">
    <property type="entry name" value="CbiQ"/>
    <property type="match status" value="1"/>
</dbReference>
<feature type="transmembrane region" description="Helical" evidence="5">
    <location>
        <begin position="55"/>
        <end position="74"/>
    </location>
</feature>
<evidence type="ECO:0000313" key="6">
    <source>
        <dbReference type="EMBL" id="CUS02257.2"/>
    </source>
</evidence>
<protein>
    <submittedName>
        <fullName evidence="6">ABC transporter permease protein</fullName>
    </submittedName>
</protein>
<feature type="transmembrane region" description="Helical" evidence="5">
    <location>
        <begin position="110"/>
        <end position="130"/>
    </location>
</feature>
<sequence length="345" mass="37544">MSTFDARAWLVWLLAGGLLAIVAGNPLYLLLLLLISRIVALACAPLTGGGWRFPFWRVSLMILLFSTLFNMLTAHIGQTTLATLPAGWPLIGGPLTLEAALFGFVNGLRLITLLSFFLAFNAIVPVSELAGLTPRALHELGLVMLIAITYVPETARQFQRIREAQAIRGHRLSGLRDWQPVVIPLLIAGLERALNLSETMVARGYGSTVQVATPLRARLLLLLGLLLALAGALRLLWNTADGWWLLAGAALAIGGAYVVLSRLAQRSHYRPRRWRGGDTLLLLGALLPLLLMLPWPWWGRAVWGYSPYPRFAPPPFQLGAGLALLGLAVPALLALRGEEPSEVMV</sequence>
<name>A0A170PDY1_9CHLR</name>
<dbReference type="OrthoDB" id="147963at2"/>
<gene>
    <name evidence="6" type="ORF">CFX0092_A0376</name>
</gene>
<feature type="transmembrane region" description="Helical" evidence="5">
    <location>
        <begin position="219"/>
        <end position="237"/>
    </location>
</feature>
<dbReference type="RefSeq" id="WP_157912830.1">
    <property type="nucleotide sequence ID" value="NZ_LN890655.1"/>
</dbReference>
<feature type="transmembrane region" description="Helical" evidence="5">
    <location>
        <begin position="243"/>
        <end position="260"/>
    </location>
</feature>
<keyword evidence="4 5" id="KW-0472">Membrane</keyword>
<evidence type="ECO:0000256" key="2">
    <source>
        <dbReference type="ARBA" id="ARBA00022692"/>
    </source>
</evidence>
<feature type="transmembrane region" description="Helical" evidence="5">
    <location>
        <begin position="86"/>
        <end position="105"/>
    </location>
</feature>
<feature type="transmembrane region" description="Helical" evidence="5">
    <location>
        <begin position="318"/>
        <end position="335"/>
    </location>
</feature>
<evidence type="ECO:0000313" key="7">
    <source>
        <dbReference type="Proteomes" id="UP000215027"/>
    </source>
</evidence>
<keyword evidence="2 5" id="KW-0812">Transmembrane</keyword>
<keyword evidence="7" id="KW-1185">Reference proteome</keyword>
<dbReference type="AlphaFoldDB" id="A0A170PDY1"/>
<dbReference type="EMBL" id="LN890655">
    <property type="protein sequence ID" value="CUS02257.2"/>
    <property type="molecule type" value="Genomic_DNA"/>
</dbReference>
<dbReference type="KEGG" id="pbf:CFX0092_A0376"/>
<organism evidence="6 7">
    <name type="scientific">Candidatus Promineifilum breve</name>
    <dbReference type="NCBI Taxonomy" id="1806508"/>
    <lineage>
        <taxon>Bacteria</taxon>
        <taxon>Bacillati</taxon>
        <taxon>Chloroflexota</taxon>
        <taxon>Ardenticatenia</taxon>
        <taxon>Candidatus Promineifilales</taxon>
        <taxon>Candidatus Promineifilaceae</taxon>
        <taxon>Candidatus Promineifilum</taxon>
    </lineage>
</organism>
<dbReference type="InterPro" id="IPR003339">
    <property type="entry name" value="ABC/ECF_trnsptr_transmembrane"/>
</dbReference>
<accession>A0A170PDY1</accession>
<evidence type="ECO:0000256" key="1">
    <source>
        <dbReference type="ARBA" id="ARBA00004141"/>
    </source>
</evidence>
<dbReference type="PANTHER" id="PTHR33514:SF15">
    <property type="entry name" value="COBALT TRANSPORT PROTEIN"/>
    <property type="match status" value="1"/>
</dbReference>
<evidence type="ECO:0000256" key="3">
    <source>
        <dbReference type="ARBA" id="ARBA00022989"/>
    </source>
</evidence>
<evidence type="ECO:0000256" key="5">
    <source>
        <dbReference type="SAM" id="Phobius"/>
    </source>
</evidence>
<dbReference type="GO" id="GO:0005886">
    <property type="term" value="C:plasma membrane"/>
    <property type="evidence" value="ECO:0007669"/>
    <property type="project" value="TreeGrafter"/>
</dbReference>
<keyword evidence="3 5" id="KW-1133">Transmembrane helix</keyword>
<reference evidence="6" key="1">
    <citation type="submission" date="2016-01" db="EMBL/GenBank/DDBJ databases">
        <authorList>
            <person name="Mcilroy J.S."/>
            <person name="Karst M S."/>
            <person name="Albertsen M."/>
        </authorList>
    </citation>
    <scope>NUCLEOTIDE SEQUENCE</scope>
    <source>
        <strain evidence="6">Cfx-K</strain>
    </source>
</reference>
<dbReference type="PANTHER" id="PTHR33514">
    <property type="entry name" value="PROTEIN ABCI12, CHLOROPLASTIC"/>
    <property type="match status" value="1"/>
</dbReference>
<evidence type="ECO:0000256" key="4">
    <source>
        <dbReference type="ARBA" id="ARBA00023136"/>
    </source>
</evidence>
<feature type="transmembrane region" description="Helical" evidence="5">
    <location>
        <begin position="280"/>
        <end position="298"/>
    </location>
</feature>
<proteinExistence type="predicted"/>
<comment type="subcellular location">
    <subcellularLocation>
        <location evidence="1">Membrane</location>
        <topology evidence="1">Multi-pass membrane protein</topology>
    </subcellularLocation>
</comment>
<dbReference type="CDD" id="cd16914">
    <property type="entry name" value="EcfT"/>
    <property type="match status" value="1"/>
</dbReference>